<evidence type="ECO:0000313" key="3">
    <source>
        <dbReference type="Proteomes" id="UP000735302"/>
    </source>
</evidence>
<name>A0AAV4DFB7_9GAST</name>
<accession>A0AAV4DFB7</accession>
<keyword evidence="1" id="KW-1133">Transmembrane helix</keyword>
<organism evidence="2 3">
    <name type="scientific">Plakobranchus ocellatus</name>
    <dbReference type="NCBI Taxonomy" id="259542"/>
    <lineage>
        <taxon>Eukaryota</taxon>
        <taxon>Metazoa</taxon>
        <taxon>Spiralia</taxon>
        <taxon>Lophotrochozoa</taxon>
        <taxon>Mollusca</taxon>
        <taxon>Gastropoda</taxon>
        <taxon>Heterobranchia</taxon>
        <taxon>Euthyneura</taxon>
        <taxon>Panpulmonata</taxon>
        <taxon>Sacoglossa</taxon>
        <taxon>Placobranchoidea</taxon>
        <taxon>Plakobranchidae</taxon>
        <taxon>Plakobranchus</taxon>
    </lineage>
</organism>
<reference evidence="2 3" key="1">
    <citation type="journal article" date="2021" name="Elife">
        <title>Chloroplast acquisition without the gene transfer in kleptoplastic sea slugs, Plakobranchus ocellatus.</title>
        <authorList>
            <person name="Maeda T."/>
            <person name="Takahashi S."/>
            <person name="Yoshida T."/>
            <person name="Shimamura S."/>
            <person name="Takaki Y."/>
            <person name="Nagai Y."/>
            <person name="Toyoda A."/>
            <person name="Suzuki Y."/>
            <person name="Arimoto A."/>
            <person name="Ishii H."/>
            <person name="Satoh N."/>
            <person name="Nishiyama T."/>
            <person name="Hasebe M."/>
            <person name="Maruyama T."/>
            <person name="Minagawa J."/>
            <person name="Obokata J."/>
            <person name="Shigenobu S."/>
        </authorList>
    </citation>
    <scope>NUCLEOTIDE SEQUENCE [LARGE SCALE GENOMIC DNA]</scope>
</reference>
<dbReference type="EMBL" id="BLXT01007821">
    <property type="protein sequence ID" value="GFO42758.1"/>
    <property type="molecule type" value="Genomic_DNA"/>
</dbReference>
<evidence type="ECO:0000313" key="2">
    <source>
        <dbReference type="EMBL" id="GFO42758.1"/>
    </source>
</evidence>
<comment type="caution">
    <text evidence="2">The sequence shown here is derived from an EMBL/GenBank/DDBJ whole genome shotgun (WGS) entry which is preliminary data.</text>
</comment>
<evidence type="ECO:0000256" key="1">
    <source>
        <dbReference type="SAM" id="Phobius"/>
    </source>
</evidence>
<feature type="transmembrane region" description="Helical" evidence="1">
    <location>
        <begin position="85"/>
        <end position="103"/>
    </location>
</feature>
<keyword evidence="3" id="KW-1185">Reference proteome</keyword>
<proteinExistence type="predicted"/>
<keyword evidence="1" id="KW-0812">Transmembrane</keyword>
<sequence>MSFDAAVNTCNRCQRNAVEVYQSAKVYPTMEDQINIPHQQSEHHCLHNLHLHPSQLNTILDIAMVTSQGSRYVSGRKKEILRHKIFFFFFFKLCVAIALFYTGNLSEVEAYAAGGLLRFPASSV</sequence>
<keyword evidence="1" id="KW-0472">Membrane</keyword>
<dbReference type="AlphaFoldDB" id="A0AAV4DFB7"/>
<protein>
    <submittedName>
        <fullName evidence="2">Uncharacterized protein</fullName>
    </submittedName>
</protein>
<gene>
    <name evidence="2" type="ORF">PoB_006926300</name>
</gene>
<dbReference type="Proteomes" id="UP000735302">
    <property type="component" value="Unassembled WGS sequence"/>
</dbReference>